<protein>
    <recommendedName>
        <fullName evidence="4">VCBS repeat-containing protein</fullName>
    </recommendedName>
</protein>
<name>A0ABX2DAT6_9SPHI</name>
<proteinExistence type="predicted"/>
<sequence>MRYLTLILSLFCWQFSFAQTFTYPKLNTQGTDIRAFTPANWKVIDTAFGDLNNDKVEDLVFVLEFNNPIIEKRAYGDGETELIKEFQKPRILAVYFKNARSNNYKFAMQNNNFILRSQEGGELGEPFKNLTIENNSLNLAFEGGSNWRWKLNYQFKYQNKDWVLTQANNIYYNITSGEMTDKLYDFVNKKMKLTSGNIFARNNLNDVSEETLYYAQLRTLNNFKKPWTWEITKDNFL</sequence>
<evidence type="ECO:0000256" key="1">
    <source>
        <dbReference type="SAM" id="SignalP"/>
    </source>
</evidence>
<organism evidence="2 3">
    <name type="scientific">Pedobacter boryungensis</name>
    <dbReference type="NCBI Taxonomy" id="869962"/>
    <lineage>
        <taxon>Bacteria</taxon>
        <taxon>Pseudomonadati</taxon>
        <taxon>Bacteroidota</taxon>
        <taxon>Sphingobacteriia</taxon>
        <taxon>Sphingobacteriales</taxon>
        <taxon>Sphingobacteriaceae</taxon>
        <taxon>Pedobacter</taxon>
    </lineage>
</organism>
<evidence type="ECO:0000313" key="2">
    <source>
        <dbReference type="EMBL" id="NQX31135.1"/>
    </source>
</evidence>
<feature type="chain" id="PRO_5045736045" description="VCBS repeat-containing protein" evidence="1">
    <location>
        <begin position="19"/>
        <end position="237"/>
    </location>
</feature>
<accession>A0ABX2DAT6</accession>
<gene>
    <name evidence="2" type="ORF">HQN85_05335</name>
</gene>
<comment type="caution">
    <text evidence="2">The sequence shown here is derived from an EMBL/GenBank/DDBJ whole genome shotgun (WGS) entry which is preliminary data.</text>
</comment>
<keyword evidence="1" id="KW-0732">Signal</keyword>
<dbReference type="RefSeq" id="WP_173269600.1">
    <property type="nucleotide sequence ID" value="NZ_JABMKV010000001.1"/>
</dbReference>
<feature type="signal peptide" evidence="1">
    <location>
        <begin position="1"/>
        <end position="18"/>
    </location>
</feature>
<evidence type="ECO:0008006" key="4">
    <source>
        <dbReference type="Google" id="ProtNLM"/>
    </source>
</evidence>
<dbReference type="Proteomes" id="UP000762110">
    <property type="component" value="Unassembled WGS sequence"/>
</dbReference>
<dbReference type="EMBL" id="JABMKV010000001">
    <property type="protein sequence ID" value="NQX31135.1"/>
    <property type="molecule type" value="Genomic_DNA"/>
</dbReference>
<keyword evidence="3" id="KW-1185">Reference proteome</keyword>
<reference evidence="2 3" key="1">
    <citation type="submission" date="2020-05" db="EMBL/GenBank/DDBJ databases">
        <title>Description of Pedobacter foliorum sp. nov.</title>
        <authorList>
            <person name="Qi S."/>
            <person name="Carlier A."/>
            <person name="Cnockaert M."/>
            <person name="Vandamme P."/>
        </authorList>
    </citation>
    <scope>NUCLEOTIDE SEQUENCE [LARGE SCALE GENOMIC DNA]</scope>
    <source>
        <strain evidence="2 3">LMG 31300</strain>
    </source>
</reference>
<evidence type="ECO:0000313" key="3">
    <source>
        <dbReference type="Proteomes" id="UP000762110"/>
    </source>
</evidence>